<accession>A0A0S4U1D1</accession>
<evidence type="ECO:0000313" key="1">
    <source>
        <dbReference type="EMBL" id="CUV15569.1"/>
    </source>
</evidence>
<sequence>MLVHRRASTSRKRACLLALS</sequence>
<gene>
    <name evidence="1" type="ORF">RUN39_v1_1680010</name>
</gene>
<organism evidence="1">
    <name type="scientific">Ralstonia solanacearum</name>
    <name type="common">Pseudomonas solanacearum</name>
    <dbReference type="NCBI Taxonomy" id="305"/>
    <lineage>
        <taxon>Bacteria</taxon>
        <taxon>Pseudomonadati</taxon>
        <taxon>Pseudomonadota</taxon>
        <taxon>Betaproteobacteria</taxon>
        <taxon>Burkholderiales</taxon>
        <taxon>Burkholderiaceae</taxon>
        <taxon>Ralstonia</taxon>
        <taxon>Ralstonia solanacearum species complex</taxon>
    </lineage>
</organism>
<dbReference type="EMBL" id="LN899819">
    <property type="protein sequence ID" value="CUV15569.1"/>
    <property type="molecule type" value="Genomic_DNA"/>
</dbReference>
<dbReference type="AlphaFoldDB" id="A0A0S4U1D1"/>
<reference evidence="1" key="1">
    <citation type="submission" date="2015-10" db="EMBL/GenBank/DDBJ databases">
        <authorList>
            <person name="Gilbert D.G."/>
        </authorList>
    </citation>
    <scope>NUCLEOTIDE SEQUENCE</scope>
    <source>
        <strain evidence="1">Phyl III-seqv23</strain>
    </source>
</reference>
<protein>
    <submittedName>
        <fullName evidence="1">Uncharacterized protein</fullName>
    </submittedName>
</protein>
<name>A0A0S4U1D1_RALSL</name>
<proteinExistence type="predicted"/>